<accession>A0ABY7LW65</accession>
<gene>
    <name evidence="1" type="ORF">O3303_05275</name>
</gene>
<proteinExistence type="predicted"/>
<reference evidence="1 2" key="1">
    <citation type="submission" date="2022-12" db="EMBL/GenBank/DDBJ databases">
        <title>Hymenobacter canadensis sp. nov. isolated from lake water of the Cambridge Bay, Canada.</title>
        <authorList>
            <person name="Kim W.H."/>
            <person name="Lee Y.M."/>
        </authorList>
    </citation>
    <scope>NUCLEOTIDE SEQUENCE [LARGE SCALE GENOMIC DNA]</scope>
    <source>
        <strain evidence="1 2">PAMC 29467</strain>
    </source>
</reference>
<evidence type="ECO:0000313" key="2">
    <source>
        <dbReference type="Proteomes" id="UP001211005"/>
    </source>
</evidence>
<keyword evidence="2" id="KW-1185">Reference proteome</keyword>
<protein>
    <submittedName>
        <fullName evidence="1">Uncharacterized protein</fullName>
    </submittedName>
</protein>
<sequence>MEKQSLPQLLPEVAEKYTATITPCVIEIQRLRRKIDLRRLTLAEADELVKDPLFPYLVARKARKSRPPAGKQKTGM</sequence>
<dbReference type="EMBL" id="CP114767">
    <property type="protein sequence ID" value="WBA42975.1"/>
    <property type="molecule type" value="Genomic_DNA"/>
</dbReference>
<dbReference type="RefSeq" id="WP_269561022.1">
    <property type="nucleotide sequence ID" value="NZ_CP114767.1"/>
</dbReference>
<evidence type="ECO:0000313" key="1">
    <source>
        <dbReference type="EMBL" id="WBA42975.1"/>
    </source>
</evidence>
<name>A0ABY7LW65_9BACT</name>
<organism evidence="1 2">
    <name type="scientific">Hymenobacter canadensis</name>
    <dbReference type="NCBI Taxonomy" id="2999067"/>
    <lineage>
        <taxon>Bacteria</taxon>
        <taxon>Pseudomonadati</taxon>
        <taxon>Bacteroidota</taxon>
        <taxon>Cytophagia</taxon>
        <taxon>Cytophagales</taxon>
        <taxon>Hymenobacteraceae</taxon>
        <taxon>Hymenobacter</taxon>
    </lineage>
</organism>
<dbReference type="Proteomes" id="UP001211005">
    <property type="component" value="Chromosome"/>
</dbReference>